<dbReference type="EMBL" id="JAVRRD010000033">
    <property type="protein sequence ID" value="KAK5045881.1"/>
    <property type="molecule type" value="Genomic_DNA"/>
</dbReference>
<evidence type="ECO:0000313" key="2">
    <source>
        <dbReference type="EMBL" id="KAK5045881.1"/>
    </source>
</evidence>
<dbReference type="AlphaFoldDB" id="A0AAV9MW57"/>
<dbReference type="RefSeq" id="XP_064701486.1">
    <property type="nucleotide sequence ID" value="XM_064852212.1"/>
</dbReference>
<feature type="signal peptide" evidence="1">
    <location>
        <begin position="1"/>
        <end position="21"/>
    </location>
</feature>
<keyword evidence="3" id="KW-1185">Reference proteome</keyword>
<dbReference type="GeneID" id="89976830"/>
<evidence type="ECO:0000313" key="3">
    <source>
        <dbReference type="Proteomes" id="UP001358417"/>
    </source>
</evidence>
<sequence length="297" mass="32017">MRLLNLFAALAIFNTPATICSQPSFNLSDISEWQVPGRNGSAPPQLLLKMSILHGGAPHDAARLLPPNLPSAVRPTYPEGRTPCPSSDGCCMVGIYCTTNTPGQSGCSPNTTIDFVVTHIENGLSIPAGTSRGISPIATGSSSKLRVPTILSTFTATYQFVLSGFLSLANSKTVKPQDETGSDHTSSIENHRWAVDPNDGRVVERFVPPNFDKDAWLDDYEKRPKPKCDRNAAPRSVSNPFTYPVVAIGNMFRSFGSIDARPVIANDTATQDAEPLKGLGLGSALYDMWIRCMAMMD</sequence>
<evidence type="ECO:0000256" key="1">
    <source>
        <dbReference type="SAM" id="SignalP"/>
    </source>
</evidence>
<gene>
    <name evidence="2" type="ORF">LTR84_008667</name>
</gene>
<protein>
    <submittedName>
        <fullName evidence="2">Uncharacterized protein</fullName>
    </submittedName>
</protein>
<reference evidence="2 3" key="1">
    <citation type="submission" date="2023-08" db="EMBL/GenBank/DDBJ databases">
        <title>Black Yeasts Isolated from many extreme environments.</title>
        <authorList>
            <person name="Coleine C."/>
            <person name="Stajich J.E."/>
            <person name="Selbmann L."/>
        </authorList>
    </citation>
    <scope>NUCLEOTIDE SEQUENCE [LARGE SCALE GENOMIC DNA]</scope>
    <source>
        <strain evidence="2 3">CCFEE 5792</strain>
    </source>
</reference>
<feature type="chain" id="PRO_5043810211" evidence="1">
    <location>
        <begin position="22"/>
        <end position="297"/>
    </location>
</feature>
<organism evidence="2 3">
    <name type="scientific">Exophiala bonariae</name>
    <dbReference type="NCBI Taxonomy" id="1690606"/>
    <lineage>
        <taxon>Eukaryota</taxon>
        <taxon>Fungi</taxon>
        <taxon>Dikarya</taxon>
        <taxon>Ascomycota</taxon>
        <taxon>Pezizomycotina</taxon>
        <taxon>Eurotiomycetes</taxon>
        <taxon>Chaetothyriomycetidae</taxon>
        <taxon>Chaetothyriales</taxon>
        <taxon>Herpotrichiellaceae</taxon>
        <taxon>Exophiala</taxon>
    </lineage>
</organism>
<keyword evidence="1" id="KW-0732">Signal</keyword>
<name>A0AAV9MW57_9EURO</name>
<accession>A0AAV9MW57</accession>
<proteinExistence type="predicted"/>
<comment type="caution">
    <text evidence="2">The sequence shown here is derived from an EMBL/GenBank/DDBJ whole genome shotgun (WGS) entry which is preliminary data.</text>
</comment>
<dbReference type="Proteomes" id="UP001358417">
    <property type="component" value="Unassembled WGS sequence"/>
</dbReference>